<feature type="repeat" description="ANK" evidence="3">
    <location>
        <begin position="144"/>
        <end position="176"/>
    </location>
</feature>
<keyword evidence="4" id="KW-0472">Membrane</keyword>
<evidence type="ECO:0000313" key="6">
    <source>
        <dbReference type="Proteomes" id="UP001642540"/>
    </source>
</evidence>
<dbReference type="PROSITE" id="PS50088">
    <property type="entry name" value="ANK_REPEAT"/>
    <property type="match status" value="2"/>
</dbReference>
<dbReference type="InterPro" id="IPR002110">
    <property type="entry name" value="Ankyrin_rpt"/>
</dbReference>
<keyword evidence="1" id="KW-0677">Repeat</keyword>
<keyword evidence="6" id="KW-1185">Reference proteome</keyword>
<organism evidence="5 6">
    <name type="scientific">Orchesella dallaii</name>
    <dbReference type="NCBI Taxonomy" id="48710"/>
    <lineage>
        <taxon>Eukaryota</taxon>
        <taxon>Metazoa</taxon>
        <taxon>Ecdysozoa</taxon>
        <taxon>Arthropoda</taxon>
        <taxon>Hexapoda</taxon>
        <taxon>Collembola</taxon>
        <taxon>Entomobryomorpha</taxon>
        <taxon>Entomobryoidea</taxon>
        <taxon>Orchesellidae</taxon>
        <taxon>Orchesellinae</taxon>
        <taxon>Orchesella</taxon>
    </lineage>
</organism>
<name>A0ABP1QQ58_9HEXA</name>
<dbReference type="SUPFAM" id="SSF48403">
    <property type="entry name" value="Ankyrin repeat"/>
    <property type="match status" value="1"/>
</dbReference>
<evidence type="ECO:0000256" key="2">
    <source>
        <dbReference type="ARBA" id="ARBA00023043"/>
    </source>
</evidence>
<evidence type="ECO:0000256" key="1">
    <source>
        <dbReference type="ARBA" id="ARBA00022737"/>
    </source>
</evidence>
<keyword evidence="4" id="KW-1133">Transmembrane helix</keyword>
<sequence>MSSTQSRNENVSNITPPVLPYFDISVRNKYYSHRCLASRCATGSMSQVGECLESFHLNVLEILDLGCGPKDWTCLLYACRFLNEETIFYLLENGSDLNFCSPGGMTPLMAVTVACSPETQERSVRCAQLLFDAGVKIAHVPTFYFRSVLTMAVEKGCDQLVKALLDGGAKPNQRDDRGETAFNIAVKGNRKEIIKLLFNAGANPYIKNLNGVRFVDFWEKDTKLKDLVYGLLHEFHAEQFNGNQNLRNEMLEEVNKGCKPSKKKMIKKDEKSSIRQTFTGNLPILLAGGLAIFAAGCIVKRIQDQRCVP</sequence>
<reference evidence="5 6" key="1">
    <citation type="submission" date="2024-08" db="EMBL/GenBank/DDBJ databases">
        <authorList>
            <person name="Cucini C."/>
            <person name="Frati F."/>
        </authorList>
    </citation>
    <scope>NUCLEOTIDE SEQUENCE [LARGE SCALE GENOMIC DNA]</scope>
</reference>
<comment type="caution">
    <text evidence="5">The sequence shown here is derived from an EMBL/GenBank/DDBJ whole genome shotgun (WGS) entry which is preliminary data.</text>
</comment>
<evidence type="ECO:0000256" key="3">
    <source>
        <dbReference type="PROSITE-ProRule" id="PRU00023"/>
    </source>
</evidence>
<keyword evidence="4" id="KW-0812">Transmembrane</keyword>
<dbReference type="PANTHER" id="PTHR24134">
    <property type="entry name" value="ANKYRIN REPEAT-CONTAINING PROTEIN DDB_G0279043"/>
    <property type="match status" value="1"/>
</dbReference>
<evidence type="ECO:0000256" key="4">
    <source>
        <dbReference type="SAM" id="Phobius"/>
    </source>
</evidence>
<dbReference type="SMART" id="SM00248">
    <property type="entry name" value="ANK"/>
    <property type="match status" value="4"/>
</dbReference>
<proteinExistence type="predicted"/>
<dbReference type="EMBL" id="CAXLJM020000036">
    <property type="protein sequence ID" value="CAL8104676.1"/>
    <property type="molecule type" value="Genomic_DNA"/>
</dbReference>
<dbReference type="PROSITE" id="PS50297">
    <property type="entry name" value="ANK_REP_REGION"/>
    <property type="match status" value="1"/>
</dbReference>
<protein>
    <submittedName>
        <fullName evidence="5">Uncharacterized protein</fullName>
    </submittedName>
</protein>
<dbReference type="InterPro" id="IPR036770">
    <property type="entry name" value="Ankyrin_rpt-contain_sf"/>
</dbReference>
<feature type="transmembrane region" description="Helical" evidence="4">
    <location>
        <begin position="278"/>
        <end position="299"/>
    </location>
</feature>
<dbReference type="Pfam" id="PF12796">
    <property type="entry name" value="Ank_2"/>
    <property type="match status" value="1"/>
</dbReference>
<keyword evidence="2 3" id="KW-0040">ANK repeat</keyword>
<accession>A0ABP1QQ58</accession>
<evidence type="ECO:0000313" key="5">
    <source>
        <dbReference type="EMBL" id="CAL8104676.1"/>
    </source>
</evidence>
<gene>
    <name evidence="5" type="ORF">ODALV1_LOCUS11823</name>
</gene>
<dbReference type="PANTHER" id="PTHR24134:SF9">
    <property type="entry name" value="ANKYRIN REPEAT AND SOCS BOX PROTEIN 8"/>
    <property type="match status" value="1"/>
</dbReference>
<dbReference type="Gene3D" id="1.25.40.20">
    <property type="entry name" value="Ankyrin repeat-containing domain"/>
    <property type="match status" value="1"/>
</dbReference>
<feature type="repeat" description="ANK" evidence="3">
    <location>
        <begin position="177"/>
        <end position="209"/>
    </location>
</feature>
<dbReference type="Proteomes" id="UP001642540">
    <property type="component" value="Unassembled WGS sequence"/>
</dbReference>